<dbReference type="InterPro" id="IPR050051">
    <property type="entry name" value="EccE_dom"/>
</dbReference>
<reference evidence="3 4" key="1">
    <citation type="submission" date="2023-06" db="EMBL/GenBank/DDBJ databases">
        <title>Itaconate inhibition of nontuberculous mycobacteria.</title>
        <authorList>
            <person name="Breen P."/>
            <person name="Zimbric M."/>
            <person name="Caverly L."/>
        </authorList>
    </citation>
    <scope>NUCLEOTIDE SEQUENCE [LARGE SCALE GENOMIC DNA]</scope>
    <source>
        <strain evidence="3 4">FLAC1071</strain>
    </source>
</reference>
<sequence length="529" mass="58094">MNRDRFWGIQFDPANVWFLLVATLAGALTATVLGQPPVQVIEIAAAAAAIAVAIVVLTVRSRTVLGWLGKRLTFKNDPRDKIDVFSTSSTGHTWDGRRASVYVEILPQPYEVTIIGSDAETTVRQIPVDVIREELTQFDIQCDRVTLLTLGYKYHEDSQLAAVCRAATGPVGALLYGRTVVEVTVALHRSLESAYARQGRDGVAIGLSRTVTVAAERIRRRLSRLRWNATLLTEDQVSALHTDIEEALREQLDNEHWGSCGNAAVRASMFTPTHSAWTPVNYREWLKLDTHRNLQILRLTRTRGGRDHAELYLGYLADDAAALNTVRAIGLRREYGQQGNILTAAVPAMRTVPTSAVPGKTLSSDDEFPMPLFAGGVGTFIGLTATRAQVFVNFTVGGDPFYVVAPAALCQQLLLRLATSGRSIDISIPGDEWKLLAQRIGATYDQRPAADIVVTAQEGLTKLANPHQVRLVWTTSEPKRIDYGIVAGRDQCVLTTPSGQTRFHWSVSNAEQNLFTVRPRAPRHAASTP</sequence>
<keyword evidence="1" id="KW-0472">Membrane</keyword>
<organism evidence="3 4">
    <name type="scientific">Mycobacterium intracellulare subsp. chimaera</name>
    <dbReference type="NCBI Taxonomy" id="222805"/>
    <lineage>
        <taxon>Bacteria</taxon>
        <taxon>Bacillati</taxon>
        <taxon>Actinomycetota</taxon>
        <taxon>Actinomycetes</taxon>
        <taxon>Mycobacteriales</taxon>
        <taxon>Mycobacteriaceae</taxon>
        <taxon>Mycobacterium</taxon>
        <taxon>Mycobacterium avium complex (MAC)</taxon>
    </lineage>
</organism>
<keyword evidence="4" id="KW-1185">Reference proteome</keyword>
<evidence type="ECO:0000313" key="4">
    <source>
        <dbReference type="Proteomes" id="UP001529272"/>
    </source>
</evidence>
<comment type="caution">
    <text evidence="3">The sequence shown here is derived from an EMBL/GenBank/DDBJ whole genome shotgun (WGS) entry which is preliminary data.</text>
</comment>
<dbReference type="Proteomes" id="UP001529272">
    <property type="component" value="Unassembled WGS sequence"/>
</dbReference>
<feature type="domain" description="Type VII secretion system protein EccE" evidence="2">
    <location>
        <begin position="194"/>
        <end position="260"/>
    </location>
</feature>
<evidence type="ECO:0000256" key="1">
    <source>
        <dbReference type="SAM" id="Phobius"/>
    </source>
</evidence>
<gene>
    <name evidence="3" type="ORF">QRB35_22000</name>
</gene>
<dbReference type="Pfam" id="PF11203">
    <property type="entry name" value="EccE"/>
    <property type="match status" value="1"/>
</dbReference>
<keyword evidence="1" id="KW-0812">Transmembrane</keyword>
<dbReference type="RefSeq" id="WP_069954194.1">
    <property type="nucleotide sequence ID" value="NZ_CP012886.2"/>
</dbReference>
<protein>
    <submittedName>
        <fullName evidence="3">Type VII secretion protein EccE</fullName>
    </submittedName>
</protein>
<dbReference type="EMBL" id="JASZZX010000025">
    <property type="protein sequence ID" value="MDM3928687.1"/>
    <property type="molecule type" value="Genomic_DNA"/>
</dbReference>
<evidence type="ECO:0000259" key="2">
    <source>
        <dbReference type="Pfam" id="PF11203"/>
    </source>
</evidence>
<accession>A0ABT7P5X8</accession>
<keyword evidence="1" id="KW-1133">Transmembrane helix</keyword>
<proteinExistence type="predicted"/>
<evidence type="ECO:0000313" key="3">
    <source>
        <dbReference type="EMBL" id="MDM3928687.1"/>
    </source>
</evidence>
<reference evidence="4" key="2">
    <citation type="submission" date="2023-06" db="EMBL/GenBank/DDBJ databases">
        <title>Itaconate inhibition of nontuberculous mycobacteria.</title>
        <authorList>
            <person name="Spilker T."/>
        </authorList>
    </citation>
    <scope>NUCLEOTIDE SEQUENCE [LARGE SCALE GENOMIC DNA]</scope>
    <source>
        <strain evidence="4">FLAC1071</strain>
    </source>
</reference>
<name>A0ABT7P5X8_MYCIT</name>
<feature type="transmembrane region" description="Helical" evidence="1">
    <location>
        <begin position="44"/>
        <end position="65"/>
    </location>
</feature>